<accession>A0A975ARJ0</accession>
<sequence length="266" mass="28767">MAMHQDQLDAVRPDPASRLVPLVLEEFEAATTATARAARIKVMVASAGDVLGAPSQAMLACAADIEITQRPELDATGLATSVEHHLPGVLLLDKTMLERLDPQSLLRIRAQCPRVRVLLLWDGICRNVVADVLRNGFQGFIPAPCPPDVCLKAIRAVSHGELWLSRASMAMAIADLLQFPVHVDSAAPAPALHVDAREVLTPREMQVVALLRQGRINKEIARELGIMEDTVKKHLQSVFAKLGVHRRALVALRSLPGGYGAGHSIP</sequence>
<dbReference type="Proteomes" id="UP000639274">
    <property type="component" value="Chromosome"/>
</dbReference>
<reference evidence="3 4" key="1">
    <citation type="submission" date="2021-03" db="EMBL/GenBank/DDBJ databases">
        <title>Lysobacter sp. nov. isolated from soil of gangwondo yeongwol, south Korea.</title>
        <authorList>
            <person name="Kim K.R."/>
            <person name="Kim K.H."/>
            <person name="Jeon C.O."/>
        </authorList>
    </citation>
    <scope>NUCLEOTIDE SEQUENCE [LARGE SCALE GENOMIC DNA]</scope>
    <source>
        <strain evidence="3 4">R19</strain>
    </source>
</reference>
<organism evidence="3 4">
    <name type="scientific">Agrilutibacter solisilvae</name>
    <dbReference type="NCBI Taxonomy" id="2763317"/>
    <lineage>
        <taxon>Bacteria</taxon>
        <taxon>Pseudomonadati</taxon>
        <taxon>Pseudomonadota</taxon>
        <taxon>Gammaproteobacteria</taxon>
        <taxon>Lysobacterales</taxon>
        <taxon>Lysobacteraceae</taxon>
        <taxon>Agrilutibacter</taxon>
    </lineage>
</organism>
<proteinExistence type="predicted"/>
<dbReference type="PRINTS" id="PR00038">
    <property type="entry name" value="HTHLUXR"/>
</dbReference>
<dbReference type="EMBL" id="CP071518">
    <property type="protein sequence ID" value="QSX77929.1"/>
    <property type="molecule type" value="Genomic_DNA"/>
</dbReference>
<dbReference type="PROSITE" id="PS00622">
    <property type="entry name" value="HTH_LUXR_1"/>
    <property type="match status" value="1"/>
</dbReference>
<dbReference type="SUPFAM" id="SSF52172">
    <property type="entry name" value="CheY-like"/>
    <property type="match status" value="1"/>
</dbReference>
<evidence type="ECO:0000259" key="2">
    <source>
        <dbReference type="PROSITE" id="PS50043"/>
    </source>
</evidence>
<dbReference type="KEGG" id="lsf:I8J32_014560"/>
<dbReference type="GO" id="GO:0006355">
    <property type="term" value="P:regulation of DNA-templated transcription"/>
    <property type="evidence" value="ECO:0007669"/>
    <property type="project" value="InterPro"/>
</dbReference>
<feature type="domain" description="HTH luxR-type" evidence="2">
    <location>
        <begin position="193"/>
        <end position="258"/>
    </location>
</feature>
<dbReference type="PANTHER" id="PTHR43214">
    <property type="entry name" value="TWO-COMPONENT RESPONSE REGULATOR"/>
    <property type="match status" value="1"/>
</dbReference>
<protein>
    <submittedName>
        <fullName evidence="3">Response regulator transcription factor</fullName>
    </submittedName>
</protein>
<dbReference type="InterPro" id="IPR036388">
    <property type="entry name" value="WH-like_DNA-bd_sf"/>
</dbReference>
<dbReference type="PANTHER" id="PTHR43214:SF43">
    <property type="entry name" value="TWO-COMPONENT RESPONSE REGULATOR"/>
    <property type="match status" value="1"/>
</dbReference>
<dbReference type="SMART" id="SM00421">
    <property type="entry name" value="HTH_LUXR"/>
    <property type="match status" value="1"/>
</dbReference>
<dbReference type="InterPro" id="IPR011006">
    <property type="entry name" value="CheY-like_superfamily"/>
</dbReference>
<dbReference type="InterPro" id="IPR016032">
    <property type="entry name" value="Sig_transdc_resp-reg_C-effctor"/>
</dbReference>
<keyword evidence="4" id="KW-1185">Reference proteome</keyword>
<dbReference type="InterPro" id="IPR000792">
    <property type="entry name" value="Tscrpt_reg_LuxR_C"/>
</dbReference>
<dbReference type="InterPro" id="IPR039420">
    <property type="entry name" value="WalR-like"/>
</dbReference>
<dbReference type="AlphaFoldDB" id="A0A975ARJ0"/>
<dbReference type="Gene3D" id="1.10.10.10">
    <property type="entry name" value="Winged helix-like DNA-binding domain superfamily/Winged helix DNA-binding domain"/>
    <property type="match status" value="1"/>
</dbReference>
<keyword evidence="1" id="KW-0238">DNA-binding</keyword>
<evidence type="ECO:0000313" key="3">
    <source>
        <dbReference type="EMBL" id="QSX77929.1"/>
    </source>
</evidence>
<dbReference type="Gene3D" id="3.40.50.2300">
    <property type="match status" value="1"/>
</dbReference>
<gene>
    <name evidence="3" type="ORF">I8J32_014560</name>
</gene>
<dbReference type="RefSeq" id="WP_200615810.1">
    <property type="nucleotide sequence ID" value="NZ_CP071518.1"/>
</dbReference>
<dbReference type="SUPFAM" id="SSF46894">
    <property type="entry name" value="C-terminal effector domain of the bipartite response regulators"/>
    <property type="match status" value="1"/>
</dbReference>
<dbReference type="CDD" id="cd06170">
    <property type="entry name" value="LuxR_C_like"/>
    <property type="match status" value="1"/>
</dbReference>
<dbReference type="GO" id="GO:0003677">
    <property type="term" value="F:DNA binding"/>
    <property type="evidence" value="ECO:0007669"/>
    <property type="project" value="UniProtKB-KW"/>
</dbReference>
<dbReference type="Pfam" id="PF00196">
    <property type="entry name" value="GerE"/>
    <property type="match status" value="1"/>
</dbReference>
<evidence type="ECO:0000313" key="4">
    <source>
        <dbReference type="Proteomes" id="UP000639274"/>
    </source>
</evidence>
<name>A0A975ARJ0_9GAMM</name>
<dbReference type="PROSITE" id="PS50043">
    <property type="entry name" value="HTH_LUXR_2"/>
    <property type="match status" value="1"/>
</dbReference>
<evidence type="ECO:0000256" key="1">
    <source>
        <dbReference type="ARBA" id="ARBA00023125"/>
    </source>
</evidence>